<name>A0AAD7HZT2_9AGAR</name>
<evidence type="ECO:0000313" key="10">
    <source>
        <dbReference type="Proteomes" id="UP001215598"/>
    </source>
</evidence>
<dbReference type="PROSITE" id="PS51405">
    <property type="entry name" value="HEME_HALOPEROXIDASE"/>
    <property type="match status" value="1"/>
</dbReference>
<keyword evidence="6" id="KW-0408">Iron</keyword>
<evidence type="ECO:0000256" key="5">
    <source>
        <dbReference type="ARBA" id="ARBA00023002"/>
    </source>
</evidence>
<evidence type="ECO:0000256" key="3">
    <source>
        <dbReference type="ARBA" id="ARBA00022617"/>
    </source>
</evidence>
<sequence length="430" mass="45853">MPFVRHELVSFAASPECHGVFSPWALDSFLHQAAWRPAIKEQRGPVCALCEEPSMRPSTTLYILLPTLVSAATTVRRATEVQEGQTGTLITSPPLPTNTGLQQVPDANHPFIAPGPNDQRGPCPGMNTLANHGYIPRNGIASFEEVVTGAMEAFNVQSSLMEFITAANMMMRGNPFVNKLSIGGSSPLVPSLPGNIGSPHPGGIALHGGFEGDASMTRADAFIGDNRNFQDILYDLDLLQLGQFGDNGPNGNNTVFNVATMIGIKQQNLAMDQAANPQFAVPPRRLSAMFTEASFVLNVFANGTTKQATLPIVGSFFRNQTFPQNWFRAATPVSGSESAGQISAGVPGIFPGRNNQQGVYVADPPPPAPFNASTGCATYWDLLGTMPAGLANTTGLFKQNVKFLVNILFQSVATSPCNQTMLFPFGPNVN</sequence>
<comment type="cofactor">
    <cofactor evidence="1">
        <name>heme b</name>
        <dbReference type="ChEBI" id="CHEBI:60344"/>
    </cofactor>
</comment>
<dbReference type="GO" id="GO:0004601">
    <property type="term" value="F:peroxidase activity"/>
    <property type="evidence" value="ECO:0007669"/>
    <property type="project" value="UniProtKB-KW"/>
</dbReference>
<accession>A0AAD7HZT2</accession>
<dbReference type="InterPro" id="IPR036851">
    <property type="entry name" value="Chloroperoxidase-like_sf"/>
</dbReference>
<organism evidence="9 10">
    <name type="scientific">Mycena metata</name>
    <dbReference type="NCBI Taxonomy" id="1033252"/>
    <lineage>
        <taxon>Eukaryota</taxon>
        <taxon>Fungi</taxon>
        <taxon>Dikarya</taxon>
        <taxon>Basidiomycota</taxon>
        <taxon>Agaricomycotina</taxon>
        <taxon>Agaricomycetes</taxon>
        <taxon>Agaricomycetidae</taxon>
        <taxon>Agaricales</taxon>
        <taxon>Marasmiineae</taxon>
        <taxon>Mycenaceae</taxon>
        <taxon>Mycena</taxon>
    </lineage>
</organism>
<proteinExistence type="inferred from homology"/>
<dbReference type="GO" id="GO:0046872">
    <property type="term" value="F:metal ion binding"/>
    <property type="evidence" value="ECO:0007669"/>
    <property type="project" value="UniProtKB-KW"/>
</dbReference>
<dbReference type="AlphaFoldDB" id="A0AAD7HZT2"/>
<keyword evidence="2" id="KW-0575">Peroxidase</keyword>
<keyword evidence="5" id="KW-0560">Oxidoreductase</keyword>
<gene>
    <name evidence="9" type="ORF">B0H16DRAFT_1582635</name>
</gene>
<keyword evidence="4" id="KW-0479">Metal-binding</keyword>
<keyword evidence="3" id="KW-0349">Heme</keyword>
<dbReference type="PANTHER" id="PTHR33577">
    <property type="entry name" value="STERIGMATOCYSTIN BIOSYNTHESIS PEROXIDASE STCC-RELATED"/>
    <property type="match status" value="1"/>
</dbReference>
<evidence type="ECO:0000256" key="1">
    <source>
        <dbReference type="ARBA" id="ARBA00001970"/>
    </source>
</evidence>
<dbReference type="SUPFAM" id="SSF47571">
    <property type="entry name" value="Cloroperoxidase"/>
    <property type="match status" value="1"/>
</dbReference>
<dbReference type="Proteomes" id="UP001215598">
    <property type="component" value="Unassembled WGS sequence"/>
</dbReference>
<comment type="caution">
    <text evidence="9">The sequence shown here is derived from an EMBL/GenBank/DDBJ whole genome shotgun (WGS) entry which is preliminary data.</text>
</comment>
<evidence type="ECO:0000256" key="2">
    <source>
        <dbReference type="ARBA" id="ARBA00022559"/>
    </source>
</evidence>
<dbReference type="Pfam" id="PF01328">
    <property type="entry name" value="Peroxidase_2"/>
    <property type="match status" value="1"/>
</dbReference>
<evidence type="ECO:0000259" key="8">
    <source>
        <dbReference type="PROSITE" id="PS51405"/>
    </source>
</evidence>
<evidence type="ECO:0000256" key="7">
    <source>
        <dbReference type="ARBA" id="ARBA00025795"/>
    </source>
</evidence>
<evidence type="ECO:0000256" key="4">
    <source>
        <dbReference type="ARBA" id="ARBA00022723"/>
    </source>
</evidence>
<dbReference type="Gene3D" id="1.10.489.10">
    <property type="entry name" value="Chloroperoxidase-like"/>
    <property type="match status" value="1"/>
</dbReference>
<evidence type="ECO:0000256" key="6">
    <source>
        <dbReference type="ARBA" id="ARBA00023004"/>
    </source>
</evidence>
<dbReference type="InterPro" id="IPR000028">
    <property type="entry name" value="Chloroperoxidase"/>
</dbReference>
<reference evidence="9" key="1">
    <citation type="submission" date="2023-03" db="EMBL/GenBank/DDBJ databases">
        <title>Massive genome expansion in bonnet fungi (Mycena s.s.) driven by repeated elements and novel gene families across ecological guilds.</title>
        <authorList>
            <consortium name="Lawrence Berkeley National Laboratory"/>
            <person name="Harder C.B."/>
            <person name="Miyauchi S."/>
            <person name="Viragh M."/>
            <person name="Kuo A."/>
            <person name="Thoen E."/>
            <person name="Andreopoulos B."/>
            <person name="Lu D."/>
            <person name="Skrede I."/>
            <person name="Drula E."/>
            <person name="Henrissat B."/>
            <person name="Morin E."/>
            <person name="Kohler A."/>
            <person name="Barry K."/>
            <person name="LaButti K."/>
            <person name="Morin E."/>
            <person name="Salamov A."/>
            <person name="Lipzen A."/>
            <person name="Mereny Z."/>
            <person name="Hegedus B."/>
            <person name="Baldrian P."/>
            <person name="Stursova M."/>
            <person name="Weitz H."/>
            <person name="Taylor A."/>
            <person name="Grigoriev I.V."/>
            <person name="Nagy L.G."/>
            <person name="Martin F."/>
            <person name="Kauserud H."/>
        </authorList>
    </citation>
    <scope>NUCLEOTIDE SEQUENCE</scope>
    <source>
        <strain evidence="9">CBHHK182m</strain>
    </source>
</reference>
<comment type="similarity">
    <text evidence="7">Belongs to the chloroperoxidase family.</text>
</comment>
<protein>
    <recommendedName>
        <fullName evidence="8">Heme haloperoxidase family profile domain-containing protein</fullName>
    </recommendedName>
</protein>
<feature type="domain" description="Heme haloperoxidase family profile" evidence="8">
    <location>
        <begin position="107"/>
        <end position="340"/>
    </location>
</feature>
<keyword evidence="10" id="KW-1185">Reference proteome</keyword>
<dbReference type="PANTHER" id="PTHR33577:SF16">
    <property type="entry name" value="HEME HALOPEROXIDASE FAMILY PROFILE DOMAIN-CONTAINING PROTEIN"/>
    <property type="match status" value="1"/>
</dbReference>
<evidence type="ECO:0000313" key="9">
    <source>
        <dbReference type="EMBL" id="KAJ7731844.1"/>
    </source>
</evidence>
<dbReference type="EMBL" id="JARKIB010000149">
    <property type="protein sequence ID" value="KAJ7731844.1"/>
    <property type="molecule type" value="Genomic_DNA"/>
</dbReference>